<protein>
    <submittedName>
        <fullName evidence="1">(Mediterranean fruit fly) hypothetical protein</fullName>
    </submittedName>
</protein>
<proteinExistence type="predicted"/>
<keyword evidence="2" id="KW-1185">Reference proteome</keyword>
<dbReference type="EMBL" id="CAJHJT010000056">
    <property type="protein sequence ID" value="CAD7012157.1"/>
    <property type="molecule type" value="Genomic_DNA"/>
</dbReference>
<dbReference type="Proteomes" id="UP000606786">
    <property type="component" value="Unassembled WGS sequence"/>
</dbReference>
<reference evidence="1" key="1">
    <citation type="submission" date="2020-11" db="EMBL/GenBank/DDBJ databases">
        <authorList>
            <person name="Whitehead M."/>
        </authorList>
    </citation>
    <scope>NUCLEOTIDE SEQUENCE</scope>
    <source>
        <strain evidence="1">EGII</strain>
    </source>
</reference>
<organism evidence="1 2">
    <name type="scientific">Ceratitis capitata</name>
    <name type="common">Mediterranean fruit fly</name>
    <name type="synonym">Tephritis capitata</name>
    <dbReference type="NCBI Taxonomy" id="7213"/>
    <lineage>
        <taxon>Eukaryota</taxon>
        <taxon>Metazoa</taxon>
        <taxon>Ecdysozoa</taxon>
        <taxon>Arthropoda</taxon>
        <taxon>Hexapoda</taxon>
        <taxon>Insecta</taxon>
        <taxon>Pterygota</taxon>
        <taxon>Neoptera</taxon>
        <taxon>Endopterygota</taxon>
        <taxon>Diptera</taxon>
        <taxon>Brachycera</taxon>
        <taxon>Muscomorpha</taxon>
        <taxon>Tephritoidea</taxon>
        <taxon>Tephritidae</taxon>
        <taxon>Ceratitis</taxon>
        <taxon>Ceratitis</taxon>
    </lineage>
</organism>
<sequence>MRHQDGSDYGRLDLRFSSQGILSFDHILYNSSYMSFMVSEPLRLVLRVLFFGHPIIIRASLETVDGRSNVLSKHSRTSAIG</sequence>
<gene>
    <name evidence="1" type="ORF">CCAP1982_LOCUS20253</name>
</gene>
<accession>A0A811VA59</accession>
<comment type="caution">
    <text evidence="1">The sequence shown here is derived from an EMBL/GenBank/DDBJ whole genome shotgun (WGS) entry which is preliminary data.</text>
</comment>
<dbReference type="AlphaFoldDB" id="A0A811VA59"/>
<name>A0A811VA59_CERCA</name>
<evidence type="ECO:0000313" key="1">
    <source>
        <dbReference type="EMBL" id="CAD7012157.1"/>
    </source>
</evidence>
<evidence type="ECO:0000313" key="2">
    <source>
        <dbReference type="Proteomes" id="UP000606786"/>
    </source>
</evidence>